<dbReference type="AlphaFoldDB" id="T0DJV2"/>
<keyword evidence="2 10" id="KW-0690">Ribosome biogenesis</keyword>
<evidence type="ECO:0000256" key="6">
    <source>
        <dbReference type="ARBA" id="ARBA00022801"/>
    </source>
</evidence>
<dbReference type="PANTHER" id="PTHR32120">
    <property type="entry name" value="SMALL RIBOSOMAL SUBUNIT BIOGENESIS GTPASE RSGA"/>
    <property type="match status" value="1"/>
</dbReference>
<dbReference type="SUPFAM" id="SSF52540">
    <property type="entry name" value="P-loop containing nucleoside triphosphate hydrolases"/>
    <property type="match status" value="1"/>
</dbReference>
<evidence type="ECO:0000256" key="7">
    <source>
        <dbReference type="ARBA" id="ARBA00022833"/>
    </source>
</evidence>
<dbReference type="Gene3D" id="3.40.50.300">
    <property type="entry name" value="P-loop containing nucleotide triphosphate hydrolases"/>
    <property type="match status" value="1"/>
</dbReference>
<dbReference type="InterPro" id="IPR031944">
    <property type="entry name" value="RsgA_N"/>
</dbReference>
<dbReference type="EMBL" id="CP080467">
    <property type="protein sequence ID" value="UNO50624.1"/>
    <property type="molecule type" value="Genomic_DNA"/>
</dbReference>
<keyword evidence="8 10" id="KW-0694">RNA-binding</keyword>
<dbReference type="GO" id="GO:0003924">
    <property type="term" value="F:GTPase activity"/>
    <property type="evidence" value="ECO:0007669"/>
    <property type="project" value="UniProtKB-UniRule"/>
</dbReference>
<keyword evidence="4 10" id="KW-0699">rRNA-binding</keyword>
<evidence type="ECO:0000256" key="3">
    <source>
        <dbReference type="ARBA" id="ARBA00022723"/>
    </source>
</evidence>
<name>T0DJV2_ALIAG</name>
<dbReference type="Pfam" id="PF16745">
    <property type="entry name" value="RsgA_N"/>
    <property type="match status" value="1"/>
</dbReference>
<dbReference type="InterPro" id="IPR012340">
    <property type="entry name" value="NA-bd_OB-fold"/>
</dbReference>
<dbReference type="Gene3D" id="2.40.50.140">
    <property type="entry name" value="Nucleic acid-binding proteins"/>
    <property type="match status" value="1"/>
</dbReference>
<reference evidence="12" key="1">
    <citation type="journal article" date="2022" name="G3 (Bethesda)">
        <title>Unveiling the complete genome sequence of Alicyclobacillus acidoterrestris DSM 3922T, a taint-producing strain.</title>
        <authorList>
            <person name="Leonardo I.C."/>
            <person name="Barreto Crespo M.T."/>
            <person name="Gaspar F.B."/>
        </authorList>
    </citation>
    <scope>NUCLEOTIDE SEQUENCE [LARGE SCALE GENOMIC DNA]</scope>
    <source>
        <strain evidence="12">DSM 3922</strain>
    </source>
</reference>
<gene>
    <name evidence="10 11" type="primary">rsgA</name>
    <name evidence="11" type="ORF">K1I37_09365</name>
</gene>
<dbReference type="HAMAP" id="MF_01820">
    <property type="entry name" value="GTPase_RsgA"/>
    <property type="match status" value="1"/>
</dbReference>
<evidence type="ECO:0000256" key="2">
    <source>
        <dbReference type="ARBA" id="ARBA00022517"/>
    </source>
</evidence>
<dbReference type="CDD" id="cd04466">
    <property type="entry name" value="S1_YloQ_GTPase"/>
    <property type="match status" value="1"/>
</dbReference>
<feature type="binding site" evidence="10">
    <location>
        <position position="257"/>
    </location>
    <ligand>
        <name>Zn(2+)</name>
        <dbReference type="ChEBI" id="CHEBI:29105"/>
    </ligand>
</feature>
<accession>A0A9E6ZRM1</accession>
<dbReference type="GO" id="GO:0005525">
    <property type="term" value="F:GTP binding"/>
    <property type="evidence" value="ECO:0007669"/>
    <property type="project" value="UniProtKB-UniRule"/>
</dbReference>
<evidence type="ECO:0000313" key="11">
    <source>
        <dbReference type="EMBL" id="UNO50624.1"/>
    </source>
</evidence>
<comment type="subcellular location">
    <subcellularLocation>
        <location evidence="10">Cytoplasm</location>
    </subcellularLocation>
</comment>
<dbReference type="PROSITE" id="PS51721">
    <property type="entry name" value="G_CP"/>
    <property type="match status" value="1"/>
</dbReference>
<dbReference type="InterPro" id="IPR027417">
    <property type="entry name" value="P-loop_NTPase"/>
</dbReference>
<keyword evidence="1 10" id="KW-0963">Cytoplasm</keyword>
<feature type="binding site" evidence="10">
    <location>
        <position position="251"/>
    </location>
    <ligand>
        <name>Zn(2+)</name>
        <dbReference type="ChEBI" id="CHEBI:29105"/>
    </ligand>
</feature>
<dbReference type="GO" id="GO:0005737">
    <property type="term" value="C:cytoplasm"/>
    <property type="evidence" value="ECO:0007669"/>
    <property type="project" value="UniProtKB-SubCell"/>
</dbReference>
<dbReference type="EC" id="3.6.1.-" evidence="10"/>
<evidence type="ECO:0000256" key="10">
    <source>
        <dbReference type="HAMAP-Rule" id="MF_01820"/>
    </source>
</evidence>
<keyword evidence="7 10" id="KW-0862">Zinc</keyword>
<dbReference type="SUPFAM" id="SSF50249">
    <property type="entry name" value="Nucleic acid-binding proteins"/>
    <property type="match status" value="1"/>
</dbReference>
<dbReference type="InterPro" id="IPR004881">
    <property type="entry name" value="Ribosome_biogen_GTPase_RsgA"/>
</dbReference>
<keyword evidence="12" id="KW-1185">Reference proteome</keyword>
<evidence type="ECO:0000256" key="4">
    <source>
        <dbReference type="ARBA" id="ARBA00022730"/>
    </source>
</evidence>
<dbReference type="InterPro" id="IPR010914">
    <property type="entry name" value="RsgA_GTPase_dom"/>
</dbReference>
<accession>T0DJV2</accession>
<dbReference type="Pfam" id="PF03193">
    <property type="entry name" value="RsgA_GTPase"/>
    <property type="match status" value="1"/>
</dbReference>
<dbReference type="GO" id="GO:0042274">
    <property type="term" value="P:ribosomal small subunit biogenesis"/>
    <property type="evidence" value="ECO:0007669"/>
    <property type="project" value="UniProtKB-UniRule"/>
</dbReference>
<dbReference type="CDD" id="cd01854">
    <property type="entry name" value="YjeQ_EngC"/>
    <property type="match status" value="1"/>
</dbReference>
<dbReference type="NCBIfam" id="TIGR00157">
    <property type="entry name" value="ribosome small subunit-dependent GTPase A"/>
    <property type="match status" value="1"/>
</dbReference>
<dbReference type="Proteomes" id="UP000829401">
    <property type="component" value="Chromosome"/>
</dbReference>
<feature type="binding site" evidence="10">
    <location>
        <position position="249"/>
    </location>
    <ligand>
        <name>Zn(2+)</name>
        <dbReference type="ChEBI" id="CHEBI:29105"/>
    </ligand>
</feature>
<evidence type="ECO:0000256" key="9">
    <source>
        <dbReference type="ARBA" id="ARBA00023134"/>
    </source>
</evidence>
<keyword evidence="9 10" id="KW-0342">GTP-binding</keyword>
<dbReference type="PROSITE" id="PS50936">
    <property type="entry name" value="ENGC_GTPASE"/>
    <property type="match status" value="1"/>
</dbReference>
<feature type="binding site" evidence="10">
    <location>
        <begin position="163"/>
        <end position="171"/>
    </location>
    <ligand>
        <name>GTP</name>
        <dbReference type="ChEBI" id="CHEBI:37565"/>
    </ligand>
</feature>
<keyword evidence="6 10" id="KW-0378">Hydrolase</keyword>
<comment type="similarity">
    <text evidence="10">Belongs to the TRAFAC class YlqF/YawG GTPase family. RsgA subfamily.</text>
</comment>
<dbReference type="InterPro" id="IPR030378">
    <property type="entry name" value="G_CP_dom"/>
</dbReference>
<dbReference type="OrthoDB" id="9809485at2"/>
<keyword evidence="5 10" id="KW-0547">Nucleotide-binding</keyword>
<dbReference type="GO" id="GO:0046872">
    <property type="term" value="F:metal ion binding"/>
    <property type="evidence" value="ECO:0007669"/>
    <property type="project" value="UniProtKB-KW"/>
</dbReference>
<comment type="subunit">
    <text evidence="10">Monomer. Associates with 30S ribosomal subunit, binds 16S rRNA.</text>
</comment>
<organism evidence="11 12">
    <name type="scientific">Alicyclobacillus acidoterrestris (strain ATCC 49025 / DSM 3922 / CIP 106132 / NCIMB 13137 / GD3B)</name>
    <dbReference type="NCBI Taxonomy" id="1356854"/>
    <lineage>
        <taxon>Bacteria</taxon>
        <taxon>Bacillati</taxon>
        <taxon>Bacillota</taxon>
        <taxon>Bacilli</taxon>
        <taxon>Bacillales</taxon>
        <taxon>Alicyclobacillaceae</taxon>
        <taxon>Alicyclobacillus</taxon>
    </lineage>
</organism>
<proteinExistence type="inferred from homology"/>
<feature type="binding site" evidence="10">
    <location>
        <begin position="112"/>
        <end position="115"/>
    </location>
    <ligand>
        <name>GTP</name>
        <dbReference type="ChEBI" id="CHEBI:37565"/>
    </ligand>
</feature>
<evidence type="ECO:0000256" key="5">
    <source>
        <dbReference type="ARBA" id="ARBA00022741"/>
    </source>
</evidence>
<evidence type="ECO:0000313" key="12">
    <source>
        <dbReference type="Proteomes" id="UP000829401"/>
    </source>
</evidence>
<dbReference type="PANTHER" id="PTHR32120:SF11">
    <property type="entry name" value="SMALL RIBOSOMAL SUBUNIT BIOGENESIS GTPASE RSGA 1, MITOCHONDRIAL-RELATED"/>
    <property type="match status" value="1"/>
</dbReference>
<dbReference type="RefSeq" id="WP_021295451.1">
    <property type="nucleotide sequence ID" value="NZ_AURB01000068.1"/>
</dbReference>
<evidence type="ECO:0000256" key="8">
    <source>
        <dbReference type="ARBA" id="ARBA00022884"/>
    </source>
</evidence>
<protein>
    <recommendedName>
        <fullName evidence="10">Small ribosomal subunit biogenesis GTPase RsgA</fullName>
        <ecNumber evidence="10">3.6.1.-</ecNumber>
    </recommendedName>
</protein>
<dbReference type="eggNOG" id="COG1162">
    <property type="taxonomic scope" value="Bacteria"/>
</dbReference>
<keyword evidence="3 10" id="KW-0479">Metal-binding</keyword>
<comment type="cofactor">
    <cofactor evidence="10">
        <name>Zn(2+)</name>
        <dbReference type="ChEBI" id="CHEBI:29105"/>
    </cofactor>
    <text evidence="10">Binds 1 zinc ion per subunit.</text>
</comment>
<dbReference type="GO" id="GO:0019843">
    <property type="term" value="F:rRNA binding"/>
    <property type="evidence" value="ECO:0007669"/>
    <property type="project" value="UniProtKB-KW"/>
</dbReference>
<sequence>MAEGRVVRAISGFFDVSDNGLVRRCRARGVFKKQGVTVLVGDIVMYDPIGTKEGIITSVLPRQSELVRPPIANVNHVLVVFAFVTPDLNFLMLDKTITAALIAGVEPSVVFTKADLVDEETAQRTCAIYRDCGIRTLAIATKQGTGVDAVRELMSGRVNVVAGPSGAGKSTLANALSPGLQLQMGEVSEKIGRGKQTTRHVELFQLDEDTWLADAPGFSQLQLNVESRELKRYFPDFTEPAGTCAYRGCMHVDEEGCGVKAQVDSGRIHRSRYDSYVQMYQELREQEENMY</sequence>
<dbReference type="Gene3D" id="1.10.40.50">
    <property type="entry name" value="Probable gtpase engc, domain 3"/>
    <property type="match status" value="1"/>
</dbReference>
<dbReference type="KEGG" id="aaco:K1I37_09365"/>
<comment type="function">
    <text evidence="10">One of several proteins that assist in the late maturation steps of the functional core of the 30S ribosomal subunit. Helps release RbfA from mature subunits. May play a role in the assembly of ribosomal proteins into the subunit. Circularly permuted GTPase that catalyzes slow GTP hydrolysis, GTPase activity is stimulated by the 30S ribosomal subunit.</text>
</comment>
<dbReference type="STRING" id="1356854.N007_03110"/>
<feature type="binding site" evidence="10">
    <location>
        <position position="244"/>
    </location>
    <ligand>
        <name>Zn(2+)</name>
        <dbReference type="ChEBI" id="CHEBI:29105"/>
    </ligand>
</feature>
<evidence type="ECO:0000256" key="1">
    <source>
        <dbReference type="ARBA" id="ARBA00022490"/>
    </source>
</evidence>